<accession>A0A4P7A1J9</accession>
<dbReference type="RefSeq" id="WP_134211503.1">
    <property type="nucleotide sequence ID" value="NZ_CP038015.1"/>
</dbReference>
<dbReference type="GO" id="GO:0005524">
    <property type="term" value="F:ATP binding"/>
    <property type="evidence" value="ECO:0007669"/>
    <property type="project" value="UniProtKB-KW"/>
</dbReference>
<dbReference type="Pfam" id="PF00005">
    <property type="entry name" value="ABC_tran"/>
    <property type="match status" value="1"/>
</dbReference>
<dbReference type="PROSITE" id="PS50893">
    <property type="entry name" value="ABC_TRANSPORTER_2"/>
    <property type="match status" value="1"/>
</dbReference>
<dbReference type="CDD" id="cd03230">
    <property type="entry name" value="ABC_DR_subfamily_A"/>
    <property type="match status" value="1"/>
</dbReference>
<evidence type="ECO:0000256" key="1">
    <source>
        <dbReference type="ARBA" id="ARBA00022448"/>
    </source>
</evidence>
<dbReference type="GO" id="GO:0016887">
    <property type="term" value="F:ATP hydrolysis activity"/>
    <property type="evidence" value="ECO:0007669"/>
    <property type="project" value="InterPro"/>
</dbReference>
<dbReference type="InterPro" id="IPR027417">
    <property type="entry name" value="P-loop_NTPase"/>
</dbReference>
<dbReference type="Proteomes" id="UP000294292">
    <property type="component" value="Chromosome"/>
</dbReference>
<dbReference type="SMART" id="SM00382">
    <property type="entry name" value="AAA"/>
    <property type="match status" value="1"/>
</dbReference>
<evidence type="ECO:0000259" key="4">
    <source>
        <dbReference type="PROSITE" id="PS50893"/>
    </source>
</evidence>
<proteinExistence type="predicted"/>
<dbReference type="InterPro" id="IPR003593">
    <property type="entry name" value="AAA+_ATPase"/>
</dbReference>
<name>A0A4P7A1J9_9BACL</name>
<keyword evidence="2" id="KW-0547">Nucleotide-binding</keyword>
<dbReference type="AlphaFoldDB" id="A0A4P7A1J9"/>
<dbReference type="Gene3D" id="3.40.50.300">
    <property type="entry name" value="P-loop containing nucleotide triphosphate hydrolases"/>
    <property type="match status" value="1"/>
</dbReference>
<evidence type="ECO:0000313" key="5">
    <source>
        <dbReference type="EMBL" id="QBP42791.1"/>
    </source>
</evidence>
<sequence>MIELQNVSRKFGHKKALTDINLLITKGKIMGLAGENGGGKSTLIKLMAGLLKPTNGSITLDGLPITRRSATHISYLPDADMFYPNFTVAQLFRFYESQFDDFSLDKASHIADFLNISLDDKLKNLSKGSRGRAKVAITLGRNTPYYLLDEPFSGFDPMVRQDIMKGLIKFTDTEKQTIVLSTHEIREVEPLLDEIVILKDGQVIAHEETENIRDLYGKDTISWMMSLFKEGEEHGTTTNR</sequence>
<evidence type="ECO:0000313" key="6">
    <source>
        <dbReference type="Proteomes" id="UP000294292"/>
    </source>
</evidence>
<evidence type="ECO:0000256" key="2">
    <source>
        <dbReference type="ARBA" id="ARBA00022741"/>
    </source>
</evidence>
<evidence type="ECO:0000256" key="3">
    <source>
        <dbReference type="ARBA" id="ARBA00022840"/>
    </source>
</evidence>
<organism evidence="5 6">
    <name type="scientific">Paenisporosarcina antarctica</name>
    <dbReference type="NCBI Taxonomy" id="417367"/>
    <lineage>
        <taxon>Bacteria</taxon>
        <taxon>Bacillati</taxon>
        <taxon>Bacillota</taxon>
        <taxon>Bacilli</taxon>
        <taxon>Bacillales</taxon>
        <taxon>Caryophanaceae</taxon>
        <taxon>Paenisporosarcina</taxon>
    </lineage>
</organism>
<dbReference type="InterPro" id="IPR003439">
    <property type="entry name" value="ABC_transporter-like_ATP-bd"/>
</dbReference>
<keyword evidence="1" id="KW-0813">Transport</keyword>
<dbReference type="PANTHER" id="PTHR42939:SF1">
    <property type="entry name" value="ABC TRANSPORTER ATP-BINDING PROTEIN ALBC-RELATED"/>
    <property type="match status" value="1"/>
</dbReference>
<dbReference type="KEGG" id="panc:E2636_17330"/>
<keyword evidence="3 5" id="KW-0067">ATP-binding</keyword>
<reference evidence="5 6" key="1">
    <citation type="submission" date="2019-03" db="EMBL/GenBank/DDBJ databases">
        <title>Complete genome sequence of Paenisporosarcina antarctica CGMCC 1.6503T.</title>
        <authorList>
            <person name="Rong J.-C."/>
            <person name="Chi N.-Y."/>
            <person name="Zhang Q.-F."/>
        </authorList>
    </citation>
    <scope>NUCLEOTIDE SEQUENCE [LARGE SCALE GENOMIC DNA]</scope>
    <source>
        <strain evidence="5 6">CGMCC 1.6503</strain>
    </source>
</reference>
<keyword evidence="6" id="KW-1185">Reference proteome</keyword>
<feature type="domain" description="ABC transporter" evidence="4">
    <location>
        <begin position="2"/>
        <end position="225"/>
    </location>
</feature>
<protein>
    <submittedName>
        <fullName evidence="5">ABC transporter ATP-binding protein</fullName>
    </submittedName>
</protein>
<dbReference type="SUPFAM" id="SSF52540">
    <property type="entry name" value="P-loop containing nucleoside triphosphate hydrolases"/>
    <property type="match status" value="1"/>
</dbReference>
<dbReference type="PANTHER" id="PTHR42939">
    <property type="entry name" value="ABC TRANSPORTER ATP-BINDING PROTEIN ALBC-RELATED"/>
    <property type="match status" value="1"/>
</dbReference>
<dbReference type="OrthoDB" id="9804819at2"/>
<dbReference type="InterPro" id="IPR051782">
    <property type="entry name" value="ABC_Transporter_VariousFunc"/>
</dbReference>
<gene>
    <name evidence="5" type="ORF">E2636_17330</name>
</gene>
<dbReference type="EMBL" id="CP038015">
    <property type="protein sequence ID" value="QBP42791.1"/>
    <property type="molecule type" value="Genomic_DNA"/>
</dbReference>